<dbReference type="InterPro" id="IPR012337">
    <property type="entry name" value="RNaseH-like_sf"/>
</dbReference>
<name>A0ABR1EKQ8_NECAM</name>
<keyword evidence="2" id="KW-1185">Reference proteome</keyword>
<dbReference type="InterPro" id="IPR036397">
    <property type="entry name" value="RNaseH_sf"/>
</dbReference>
<dbReference type="Gene3D" id="3.30.420.10">
    <property type="entry name" value="Ribonuclease H-like superfamily/Ribonuclease H"/>
    <property type="match status" value="1"/>
</dbReference>
<dbReference type="EMBL" id="JAVFWL010000006">
    <property type="protein sequence ID" value="KAK6762945.1"/>
    <property type="molecule type" value="Genomic_DNA"/>
</dbReference>
<sequence>MVAKFMTSKDILWRTDTPYAPWQGAFYERLIKSVKHSLYKANGKAIPTIEVLTTFLVEIEGTLNTRPLTYQEEHWEDQPIIHPIDFIQRDMIITYSMEGVGEMSGNADYHEPGEILQLQTRRQTKEALRSSYSLT</sequence>
<reference evidence="1 2" key="1">
    <citation type="submission" date="2023-08" db="EMBL/GenBank/DDBJ databases">
        <title>A Necator americanus chromosomal reference genome.</title>
        <authorList>
            <person name="Ilik V."/>
            <person name="Petrzelkova K.J."/>
            <person name="Pardy F."/>
            <person name="Fuh T."/>
            <person name="Niatou-Singa F.S."/>
            <person name="Gouil Q."/>
            <person name="Baker L."/>
            <person name="Ritchie M.E."/>
            <person name="Jex A.R."/>
            <person name="Gazzola D."/>
            <person name="Li H."/>
            <person name="Toshio Fujiwara R."/>
            <person name="Zhan B."/>
            <person name="Aroian R.V."/>
            <person name="Pafco B."/>
            <person name="Schwarz E.M."/>
        </authorList>
    </citation>
    <scope>NUCLEOTIDE SEQUENCE [LARGE SCALE GENOMIC DNA]</scope>
    <source>
        <strain evidence="1 2">Aroian</strain>
        <tissue evidence="1">Whole animal</tissue>
    </source>
</reference>
<organism evidence="1 2">
    <name type="scientific">Necator americanus</name>
    <name type="common">Human hookworm</name>
    <dbReference type="NCBI Taxonomy" id="51031"/>
    <lineage>
        <taxon>Eukaryota</taxon>
        <taxon>Metazoa</taxon>
        <taxon>Ecdysozoa</taxon>
        <taxon>Nematoda</taxon>
        <taxon>Chromadorea</taxon>
        <taxon>Rhabditida</taxon>
        <taxon>Rhabditina</taxon>
        <taxon>Rhabditomorpha</taxon>
        <taxon>Strongyloidea</taxon>
        <taxon>Ancylostomatidae</taxon>
        <taxon>Bunostominae</taxon>
        <taxon>Necator</taxon>
    </lineage>
</organism>
<evidence type="ECO:0008006" key="3">
    <source>
        <dbReference type="Google" id="ProtNLM"/>
    </source>
</evidence>
<dbReference type="Proteomes" id="UP001303046">
    <property type="component" value="Unassembled WGS sequence"/>
</dbReference>
<protein>
    <recommendedName>
        <fullName evidence="3">Integrase catalytic domain-containing protein</fullName>
    </recommendedName>
</protein>
<comment type="caution">
    <text evidence="1">The sequence shown here is derived from an EMBL/GenBank/DDBJ whole genome shotgun (WGS) entry which is preliminary data.</text>
</comment>
<gene>
    <name evidence="1" type="primary">Necator_chrX.g23760</name>
    <name evidence="1" type="ORF">RB195_023596</name>
</gene>
<accession>A0ABR1EKQ8</accession>
<proteinExistence type="predicted"/>
<evidence type="ECO:0000313" key="1">
    <source>
        <dbReference type="EMBL" id="KAK6762945.1"/>
    </source>
</evidence>
<evidence type="ECO:0000313" key="2">
    <source>
        <dbReference type="Proteomes" id="UP001303046"/>
    </source>
</evidence>
<dbReference type="SUPFAM" id="SSF53098">
    <property type="entry name" value="Ribonuclease H-like"/>
    <property type="match status" value="1"/>
</dbReference>